<dbReference type="AlphaFoldDB" id="A0AAE1U6W3"/>
<accession>A0AAE1U6W3</accession>
<dbReference type="EMBL" id="JAWZYT010001663">
    <property type="protein sequence ID" value="KAK4310191.1"/>
    <property type="molecule type" value="Genomic_DNA"/>
</dbReference>
<evidence type="ECO:0000259" key="2">
    <source>
        <dbReference type="PROSITE" id="PS50158"/>
    </source>
</evidence>
<proteinExistence type="predicted"/>
<dbReference type="SMART" id="SM00343">
    <property type="entry name" value="ZnF_C2HC"/>
    <property type="match status" value="2"/>
</dbReference>
<gene>
    <name evidence="3" type="ORF">Pmani_018224</name>
</gene>
<dbReference type="Gene3D" id="4.10.60.10">
    <property type="entry name" value="Zinc finger, CCHC-type"/>
    <property type="match status" value="1"/>
</dbReference>
<dbReference type="PROSITE" id="PS50158">
    <property type="entry name" value="ZF_CCHC"/>
    <property type="match status" value="1"/>
</dbReference>
<keyword evidence="1" id="KW-0863">Zinc-finger</keyword>
<dbReference type="InterPro" id="IPR036875">
    <property type="entry name" value="Znf_CCHC_sf"/>
</dbReference>
<keyword evidence="4" id="KW-1185">Reference proteome</keyword>
<organism evidence="3 4">
    <name type="scientific">Petrolisthes manimaculis</name>
    <dbReference type="NCBI Taxonomy" id="1843537"/>
    <lineage>
        <taxon>Eukaryota</taxon>
        <taxon>Metazoa</taxon>
        <taxon>Ecdysozoa</taxon>
        <taxon>Arthropoda</taxon>
        <taxon>Crustacea</taxon>
        <taxon>Multicrustacea</taxon>
        <taxon>Malacostraca</taxon>
        <taxon>Eumalacostraca</taxon>
        <taxon>Eucarida</taxon>
        <taxon>Decapoda</taxon>
        <taxon>Pleocyemata</taxon>
        <taxon>Anomura</taxon>
        <taxon>Galatheoidea</taxon>
        <taxon>Porcellanidae</taxon>
        <taxon>Petrolisthes</taxon>
    </lineage>
</organism>
<protein>
    <recommendedName>
        <fullName evidence="2">CCHC-type domain-containing protein</fullName>
    </recommendedName>
</protein>
<name>A0AAE1U6W3_9EUCA</name>
<evidence type="ECO:0000313" key="4">
    <source>
        <dbReference type="Proteomes" id="UP001292094"/>
    </source>
</evidence>
<keyword evidence="1" id="KW-0862">Zinc</keyword>
<dbReference type="GO" id="GO:0003676">
    <property type="term" value="F:nucleic acid binding"/>
    <property type="evidence" value="ECO:0007669"/>
    <property type="project" value="InterPro"/>
</dbReference>
<reference evidence="3" key="1">
    <citation type="submission" date="2023-11" db="EMBL/GenBank/DDBJ databases">
        <title>Genome assemblies of two species of porcelain crab, Petrolisthes cinctipes and Petrolisthes manimaculis (Anomura: Porcellanidae).</title>
        <authorList>
            <person name="Angst P."/>
        </authorList>
    </citation>
    <scope>NUCLEOTIDE SEQUENCE</scope>
    <source>
        <strain evidence="3">PB745_02</strain>
        <tissue evidence="3">Gill</tissue>
    </source>
</reference>
<sequence length="214" mass="23861">MVTLVAKLQKITDLDSFIPLYLEDASLALYLELSDEEQESAEKIKEKLTVAFTDDAFSAFAKLVQLKWTGESVDVYSNEIRRLAVLAKFDKTGLENEVKLAFVNGFPDAISVALQQVPDVLTMDMSKLIDHARILASKQQGGTLAAVTIKKGGEVGNSGRLESKTRQFQFKGQCFRCGGPLMIKDCNETRVKCFRCKKFGHIVRRCQEQEAGNE</sequence>
<keyword evidence="1" id="KW-0479">Metal-binding</keyword>
<evidence type="ECO:0000313" key="3">
    <source>
        <dbReference type="EMBL" id="KAK4310191.1"/>
    </source>
</evidence>
<evidence type="ECO:0000256" key="1">
    <source>
        <dbReference type="PROSITE-ProRule" id="PRU00047"/>
    </source>
</evidence>
<dbReference type="SUPFAM" id="SSF57756">
    <property type="entry name" value="Retrovirus zinc finger-like domains"/>
    <property type="match status" value="1"/>
</dbReference>
<comment type="caution">
    <text evidence="3">The sequence shown here is derived from an EMBL/GenBank/DDBJ whole genome shotgun (WGS) entry which is preliminary data.</text>
</comment>
<dbReference type="Proteomes" id="UP001292094">
    <property type="component" value="Unassembled WGS sequence"/>
</dbReference>
<dbReference type="GO" id="GO:0008270">
    <property type="term" value="F:zinc ion binding"/>
    <property type="evidence" value="ECO:0007669"/>
    <property type="project" value="UniProtKB-KW"/>
</dbReference>
<feature type="domain" description="CCHC-type" evidence="2">
    <location>
        <begin position="192"/>
        <end position="208"/>
    </location>
</feature>
<dbReference type="InterPro" id="IPR001878">
    <property type="entry name" value="Znf_CCHC"/>
</dbReference>